<proteinExistence type="inferred from homology"/>
<dbReference type="SUPFAM" id="SSF55729">
    <property type="entry name" value="Acyl-CoA N-acyltransferases (Nat)"/>
    <property type="match status" value="1"/>
</dbReference>
<accession>A0A914DR68</accession>
<dbReference type="CDD" id="cd04301">
    <property type="entry name" value="NAT_SF"/>
    <property type="match status" value="1"/>
</dbReference>
<evidence type="ECO:0000313" key="7">
    <source>
        <dbReference type="WBParaSite" id="ACRNAN_scaffold3588.g27873.t1"/>
    </source>
</evidence>
<evidence type="ECO:0000259" key="5">
    <source>
        <dbReference type="PROSITE" id="PS51186"/>
    </source>
</evidence>
<dbReference type="Pfam" id="PF00583">
    <property type="entry name" value="Acetyltransf_1"/>
    <property type="match status" value="1"/>
</dbReference>
<evidence type="ECO:0000256" key="2">
    <source>
        <dbReference type="ARBA" id="ARBA00022679"/>
    </source>
</evidence>
<dbReference type="AlphaFoldDB" id="A0A914DR68"/>
<dbReference type="PANTHER" id="PTHR10545:SF29">
    <property type="entry name" value="GH14572P-RELATED"/>
    <property type="match status" value="1"/>
</dbReference>
<evidence type="ECO:0000256" key="4">
    <source>
        <dbReference type="SAM" id="MobiDB-lite"/>
    </source>
</evidence>
<comment type="similarity">
    <text evidence="1">Belongs to the acetyltransferase family.</text>
</comment>
<evidence type="ECO:0000313" key="6">
    <source>
        <dbReference type="Proteomes" id="UP000887540"/>
    </source>
</evidence>
<evidence type="ECO:0000256" key="1">
    <source>
        <dbReference type="ARBA" id="ARBA00008694"/>
    </source>
</evidence>
<keyword evidence="2" id="KW-0808">Transferase</keyword>
<reference evidence="7" key="1">
    <citation type="submission" date="2022-11" db="UniProtKB">
        <authorList>
            <consortium name="WormBaseParasite"/>
        </authorList>
    </citation>
    <scope>IDENTIFICATION</scope>
</reference>
<dbReference type="InterPro" id="IPR018724">
    <property type="entry name" value="2OG-Fe_dioxygenase"/>
</dbReference>
<dbReference type="InterPro" id="IPR000182">
    <property type="entry name" value="GNAT_dom"/>
</dbReference>
<dbReference type="Gene3D" id="3.40.630.30">
    <property type="match status" value="1"/>
</dbReference>
<sequence>MDHDKQFSIRTATPEDAAALISLIQELAIFEKYPDGPEINEDILANDLRRHACYAFIAFHGEELAGMALYYLGYSTWQGQYIHLEDLYVRPQFCGNGLGKKLIKAVAKLNAIDLTKEEGWLVYRFNEKGIETLARDVNEVDYYYDWQSVDCNSIKKVPNDPAVQNLLSEMNKDGSAFLPPDFYVSPTSDDYTQALEEIKSTFIHLNEDLYSPGHRFRAYISFYYNTTDCQFHKATTDFFQERSFNEVDGGKCREFDPLDETLFNNSIFKTLLKKNIELAQLYGNVEFDDTLLMQIHQIRYKPIGKEPAYATPTWLHRDDEPLTFCHLIETTPNIIGGDSVLSDGELCNQTVKYNITKVMKLVEPLDTLVVDQKPMHAVTPMGKRGNGEDDHRDIFLIDFKNNRPNSTPAPTPSNQLLG</sequence>
<dbReference type="Proteomes" id="UP000887540">
    <property type="component" value="Unplaced"/>
</dbReference>
<feature type="domain" description="N-acetyltransferase" evidence="5">
    <location>
        <begin position="7"/>
        <end position="158"/>
    </location>
</feature>
<keyword evidence="6" id="KW-1185">Reference proteome</keyword>
<dbReference type="Gene3D" id="2.60.120.620">
    <property type="entry name" value="q2cbj1_9rhob like domain"/>
    <property type="match status" value="1"/>
</dbReference>
<dbReference type="Pfam" id="PF10014">
    <property type="entry name" value="2OG-Fe_Oxy_2"/>
    <property type="match status" value="1"/>
</dbReference>
<dbReference type="PANTHER" id="PTHR10545">
    <property type="entry name" value="DIAMINE N-ACETYLTRANSFERASE"/>
    <property type="match status" value="1"/>
</dbReference>
<dbReference type="PROSITE" id="PS51186">
    <property type="entry name" value="GNAT"/>
    <property type="match status" value="1"/>
</dbReference>
<dbReference type="InterPro" id="IPR016181">
    <property type="entry name" value="Acyl_CoA_acyltransferase"/>
</dbReference>
<dbReference type="GO" id="GO:0008080">
    <property type="term" value="F:N-acetyltransferase activity"/>
    <property type="evidence" value="ECO:0007669"/>
    <property type="project" value="TreeGrafter"/>
</dbReference>
<dbReference type="InterPro" id="IPR051016">
    <property type="entry name" value="Diverse_Substrate_AcTransf"/>
</dbReference>
<name>A0A914DR68_9BILA</name>
<dbReference type="GO" id="GO:0051213">
    <property type="term" value="F:dioxygenase activity"/>
    <property type="evidence" value="ECO:0007669"/>
    <property type="project" value="InterPro"/>
</dbReference>
<protein>
    <submittedName>
        <fullName evidence="7">N-acetyltransferase domain-containing protein</fullName>
    </submittedName>
</protein>
<feature type="region of interest" description="Disordered" evidence="4">
    <location>
        <begin position="399"/>
        <end position="418"/>
    </location>
</feature>
<dbReference type="WBParaSite" id="ACRNAN_scaffold3588.g27873.t1">
    <property type="protein sequence ID" value="ACRNAN_scaffold3588.g27873.t1"/>
    <property type="gene ID" value="ACRNAN_scaffold3588.g27873"/>
</dbReference>
<evidence type="ECO:0000256" key="3">
    <source>
        <dbReference type="ARBA" id="ARBA00023315"/>
    </source>
</evidence>
<keyword evidence="3" id="KW-0012">Acyltransferase</keyword>
<organism evidence="6 7">
    <name type="scientific">Acrobeloides nanus</name>
    <dbReference type="NCBI Taxonomy" id="290746"/>
    <lineage>
        <taxon>Eukaryota</taxon>
        <taxon>Metazoa</taxon>
        <taxon>Ecdysozoa</taxon>
        <taxon>Nematoda</taxon>
        <taxon>Chromadorea</taxon>
        <taxon>Rhabditida</taxon>
        <taxon>Tylenchina</taxon>
        <taxon>Cephalobomorpha</taxon>
        <taxon>Cephaloboidea</taxon>
        <taxon>Cephalobidae</taxon>
        <taxon>Acrobeloides</taxon>
    </lineage>
</organism>
<feature type="compositionally biased region" description="Polar residues" evidence="4">
    <location>
        <begin position="402"/>
        <end position="418"/>
    </location>
</feature>